<sequence>MSETQADSISQSLDAEIEALHAQVANLKQQLRIQATNLLTSESIHRALLSLPSPSTASSQADHSTDLNPVSKVLATHFAEQQTYDQQSLYRICASITSFQVLDPDPHAVDHGKVFGLRFEVMTCEKLLEYPKIKRFKG</sequence>
<proteinExistence type="inferred from homology"/>
<evidence type="ECO:0000256" key="2">
    <source>
        <dbReference type="ARBA" id="ARBA00004584"/>
    </source>
</evidence>
<dbReference type="Proteomes" id="UP001583280">
    <property type="component" value="Unassembled WGS sequence"/>
</dbReference>
<evidence type="ECO:0000256" key="6">
    <source>
        <dbReference type="ARBA" id="ARBA00023328"/>
    </source>
</evidence>
<gene>
    <name evidence="8" type="ORF">Cpir12675_005855</name>
</gene>
<protein>
    <submittedName>
        <fullName evidence="8">Uncharacterized protein</fullName>
    </submittedName>
</protein>
<keyword evidence="6" id="KW-0137">Centromere</keyword>
<feature type="coiled-coil region" evidence="7">
    <location>
        <begin position="10"/>
        <end position="37"/>
    </location>
</feature>
<keyword evidence="4" id="KW-0158">Chromosome</keyword>
<keyword evidence="7" id="KW-0175">Coiled coil</keyword>
<evidence type="ECO:0000256" key="4">
    <source>
        <dbReference type="ARBA" id="ARBA00022454"/>
    </source>
</evidence>
<dbReference type="Pfam" id="PF09496">
    <property type="entry name" value="CENP-O"/>
    <property type="match status" value="1"/>
</dbReference>
<keyword evidence="9" id="KW-1185">Reference proteome</keyword>
<evidence type="ECO:0000313" key="9">
    <source>
        <dbReference type="Proteomes" id="UP001583280"/>
    </source>
</evidence>
<reference evidence="8 9" key="1">
    <citation type="journal article" date="2024" name="IMA Fungus">
        <title>IMA Genome - F19 : A genome assembly and annotation guide to empower mycologists, including annotated draft genome sequences of Ceratocystis pirilliformis, Diaporthe australafricana, Fusarium ophioides, Paecilomyces lecythidis, and Sporothrix stenoceras.</title>
        <authorList>
            <person name="Aylward J."/>
            <person name="Wilson A.M."/>
            <person name="Visagie C.M."/>
            <person name="Spraker J."/>
            <person name="Barnes I."/>
            <person name="Buitendag C."/>
            <person name="Ceriani C."/>
            <person name="Del Mar Angel L."/>
            <person name="du Plessis D."/>
            <person name="Fuchs T."/>
            <person name="Gasser K."/>
            <person name="Kramer D."/>
            <person name="Li W."/>
            <person name="Munsamy K."/>
            <person name="Piso A."/>
            <person name="Price J.L."/>
            <person name="Sonnekus B."/>
            <person name="Thomas C."/>
            <person name="van der Nest A."/>
            <person name="van Dijk A."/>
            <person name="van Heerden A."/>
            <person name="van Vuuren N."/>
            <person name="Yilmaz N."/>
            <person name="Duong T.A."/>
            <person name="van der Merwe N.A."/>
            <person name="Wingfield M.J."/>
            <person name="Wingfield B.D."/>
        </authorList>
    </citation>
    <scope>NUCLEOTIDE SEQUENCE [LARGE SCALE GENOMIC DNA]</scope>
    <source>
        <strain evidence="8 9">CMW 12675</strain>
    </source>
</reference>
<comment type="similarity">
    <text evidence="3">Belongs to the CENP-O/MCM21 family.</text>
</comment>
<dbReference type="InterPro" id="IPR018464">
    <property type="entry name" value="CENP-O"/>
</dbReference>
<accession>A0ABR3YMC0</accession>
<evidence type="ECO:0000256" key="7">
    <source>
        <dbReference type="SAM" id="Coils"/>
    </source>
</evidence>
<evidence type="ECO:0000256" key="1">
    <source>
        <dbReference type="ARBA" id="ARBA00004123"/>
    </source>
</evidence>
<dbReference type="EMBL" id="JAWDJO010000223">
    <property type="protein sequence ID" value="KAL1889289.1"/>
    <property type="molecule type" value="Genomic_DNA"/>
</dbReference>
<comment type="subcellular location">
    <subcellularLocation>
        <location evidence="2">Chromosome</location>
        <location evidence="2">Centromere</location>
    </subcellularLocation>
    <subcellularLocation>
        <location evidence="1">Nucleus</location>
    </subcellularLocation>
</comment>
<comment type="caution">
    <text evidence="8">The sequence shown here is derived from an EMBL/GenBank/DDBJ whole genome shotgun (WGS) entry which is preliminary data.</text>
</comment>
<name>A0ABR3YMC0_9PEZI</name>
<evidence type="ECO:0000256" key="3">
    <source>
        <dbReference type="ARBA" id="ARBA00007321"/>
    </source>
</evidence>
<keyword evidence="5" id="KW-0539">Nucleus</keyword>
<organism evidence="8 9">
    <name type="scientific">Ceratocystis pirilliformis</name>
    <dbReference type="NCBI Taxonomy" id="259994"/>
    <lineage>
        <taxon>Eukaryota</taxon>
        <taxon>Fungi</taxon>
        <taxon>Dikarya</taxon>
        <taxon>Ascomycota</taxon>
        <taxon>Pezizomycotina</taxon>
        <taxon>Sordariomycetes</taxon>
        <taxon>Hypocreomycetidae</taxon>
        <taxon>Microascales</taxon>
        <taxon>Ceratocystidaceae</taxon>
        <taxon>Ceratocystis</taxon>
    </lineage>
</organism>
<evidence type="ECO:0000256" key="5">
    <source>
        <dbReference type="ARBA" id="ARBA00023242"/>
    </source>
</evidence>
<evidence type="ECO:0000313" key="8">
    <source>
        <dbReference type="EMBL" id="KAL1889289.1"/>
    </source>
</evidence>